<dbReference type="InterPro" id="IPR011701">
    <property type="entry name" value="MFS"/>
</dbReference>
<dbReference type="OrthoDB" id="3437016at2759"/>
<comment type="subcellular location">
    <subcellularLocation>
        <location evidence="1">Endomembrane system</location>
        <topology evidence="1">Multi-pass membrane protein</topology>
    </subcellularLocation>
</comment>
<reference evidence="9 10" key="1">
    <citation type="journal article" date="2018" name="Mol. Biol. Evol.">
        <title>Broad Genomic Sampling Reveals a Smut Pathogenic Ancestry of the Fungal Clade Ustilaginomycotina.</title>
        <authorList>
            <person name="Kijpornyongpan T."/>
            <person name="Mondo S.J."/>
            <person name="Barry K."/>
            <person name="Sandor L."/>
            <person name="Lee J."/>
            <person name="Lipzen A."/>
            <person name="Pangilinan J."/>
            <person name="LaButti K."/>
            <person name="Hainaut M."/>
            <person name="Henrissat B."/>
            <person name="Grigoriev I.V."/>
            <person name="Spatafora J.W."/>
            <person name="Aime M.C."/>
        </authorList>
    </citation>
    <scope>NUCLEOTIDE SEQUENCE [LARGE SCALE GENOMIC DNA]</scope>
    <source>
        <strain evidence="9 10">MCA 4718</strain>
    </source>
</reference>
<feature type="transmembrane region" description="Helical" evidence="7">
    <location>
        <begin position="122"/>
        <end position="147"/>
    </location>
</feature>
<evidence type="ECO:0000256" key="1">
    <source>
        <dbReference type="ARBA" id="ARBA00004127"/>
    </source>
</evidence>
<keyword evidence="5 7" id="KW-0472">Membrane</keyword>
<dbReference type="RefSeq" id="XP_025349585.1">
    <property type="nucleotide sequence ID" value="XM_025489308.1"/>
</dbReference>
<dbReference type="STRING" id="1684307.A0A316UGX2"/>
<dbReference type="GO" id="GO:0000329">
    <property type="term" value="C:fungal-type vacuole membrane"/>
    <property type="evidence" value="ECO:0007669"/>
    <property type="project" value="TreeGrafter"/>
</dbReference>
<name>A0A316UGX2_9BASI</name>
<dbReference type="Pfam" id="PF07690">
    <property type="entry name" value="MFS_1"/>
    <property type="match status" value="1"/>
</dbReference>
<feature type="transmembrane region" description="Helical" evidence="7">
    <location>
        <begin position="91"/>
        <end position="110"/>
    </location>
</feature>
<dbReference type="GO" id="GO:0015174">
    <property type="term" value="F:basic amino acid transmembrane transporter activity"/>
    <property type="evidence" value="ECO:0007669"/>
    <property type="project" value="TreeGrafter"/>
</dbReference>
<keyword evidence="3 7" id="KW-0812">Transmembrane</keyword>
<feature type="transmembrane region" description="Helical" evidence="7">
    <location>
        <begin position="414"/>
        <end position="440"/>
    </location>
</feature>
<dbReference type="SUPFAM" id="SSF103473">
    <property type="entry name" value="MFS general substrate transporter"/>
    <property type="match status" value="1"/>
</dbReference>
<organism evidence="9 10">
    <name type="scientific">Pseudomicrostroma glucosiphilum</name>
    <dbReference type="NCBI Taxonomy" id="1684307"/>
    <lineage>
        <taxon>Eukaryota</taxon>
        <taxon>Fungi</taxon>
        <taxon>Dikarya</taxon>
        <taxon>Basidiomycota</taxon>
        <taxon>Ustilaginomycotina</taxon>
        <taxon>Exobasidiomycetes</taxon>
        <taxon>Microstromatales</taxon>
        <taxon>Microstromatales incertae sedis</taxon>
        <taxon>Pseudomicrostroma</taxon>
    </lineage>
</organism>
<sequence>MATPASERTPLLKGAGQQATPGGATGEGSNGAANAPANDQSQAVITMPPYKTLIPVLTALWVPVFISSLDGTIVATLVGSISSSFNASEHASWFGTTYLLALVCVNPTMGRMADLFGTRISSLLSIALFSVGTLTCATAPGLSIFLIGRVIQGAGSGGLTTISNIHMSKIIPLRNRGLYQGLTNIVFGLGSGSGGPVGGLANDSVGWRAAFLIQLPILAIAAVLSVWYVHEVPAFPNPNLSLPLGAKIRRIDFLGSLSLVSCATLLLVPLSLVSGSGRYFSEPLIYAQLLGGLLMGIVFLWIEARVAAYPVLPLGLLRDRTGASCAITNFTLSVTTFATLFTYPIYFQVVRLTSATNAGLHLLPYSVALAMSSMAAGYWMRHTGRFKKYNTVMSFMQLLSAALIAMLKPASPDWLTYLVLFPMGWGGAGVLVCSLIAIINKVPKEQMAVATAMTYLFRTTGQALGVSLGGFVLQSTLKPELDRRLGDEHLVEEIRHAITLVKKLPPDVRDQVVEAFSISVRNVFLVLCGVSAVTVLGSLLMEDRVLPDHQKGSAESDEERPGDGERES</sequence>
<evidence type="ECO:0000259" key="8">
    <source>
        <dbReference type="PROSITE" id="PS50850"/>
    </source>
</evidence>
<feature type="transmembrane region" description="Helical" evidence="7">
    <location>
        <begin position="358"/>
        <end position="379"/>
    </location>
</feature>
<dbReference type="PROSITE" id="PS50850">
    <property type="entry name" value="MFS"/>
    <property type="match status" value="1"/>
</dbReference>
<feature type="transmembrane region" description="Helical" evidence="7">
    <location>
        <begin position="523"/>
        <end position="541"/>
    </location>
</feature>
<evidence type="ECO:0000256" key="7">
    <source>
        <dbReference type="SAM" id="Phobius"/>
    </source>
</evidence>
<evidence type="ECO:0000256" key="5">
    <source>
        <dbReference type="ARBA" id="ARBA00023136"/>
    </source>
</evidence>
<feature type="region of interest" description="Disordered" evidence="6">
    <location>
        <begin position="1"/>
        <end position="37"/>
    </location>
</feature>
<evidence type="ECO:0000313" key="9">
    <source>
        <dbReference type="EMBL" id="PWN22425.1"/>
    </source>
</evidence>
<feature type="transmembrane region" description="Helical" evidence="7">
    <location>
        <begin position="209"/>
        <end position="230"/>
    </location>
</feature>
<proteinExistence type="predicted"/>
<dbReference type="Gene3D" id="1.20.1250.20">
    <property type="entry name" value="MFS general substrate transporter like domains"/>
    <property type="match status" value="2"/>
</dbReference>
<feature type="transmembrane region" description="Helical" evidence="7">
    <location>
        <begin position="251"/>
        <end position="272"/>
    </location>
</feature>
<feature type="domain" description="Major facilitator superfamily (MFS) profile" evidence="8">
    <location>
        <begin position="56"/>
        <end position="546"/>
    </location>
</feature>
<dbReference type="AlphaFoldDB" id="A0A316UGX2"/>
<evidence type="ECO:0000256" key="6">
    <source>
        <dbReference type="SAM" id="MobiDB-lite"/>
    </source>
</evidence>
<dbReference type="InterPro" id="IPR036259">
    <property type="entry name" value="MFS_trans_sf"/>
</dbReference>
<gene>
    <name evidence="9" type="ORF">BCV69DRAFT_143543</name>
</gene>
<dbReference type="InterPro" id="IPR020846">
    <property type="entry name" value="MFS_dom"/>
</dbReference>
<feature type="transmembrane region" description="Helical" evidence="7">
    <location>
        <begin position="284"/>
        <end position="302"/>
    </location>
</feature>
<feature type="transmembrane region" description="Helical" evidence="7">
    <location>
        <begin position="323"/>
        <end position="346"/>
    </location>
</feature>
<keyword evidence="4 7" id="KW-1133">Transmembrane helix</keyword>
<dbReference type="GeneID" id="37011042"/>
<feature type="transmembrane region" description="Helical" evidence="7">
    <location>
        <begin position="391"/>
        <end position="408"/>
    </location>
</feature>
<dbReference type="PANTHER" id="PTHR23501">
    <property type="entry name" value="MAJOR FACILITATOR SUPERFAMILY"/>
    <property type="match status" value="1"/>
</dbReference>
<feature type="transmembrane region" description="Helical" evidence="7">
    <location>
        <begin position="56"/>
        <end position="79"/>
    </location>
</feature>
<evidence type="ECO:0000256" key="4">
    <source>
        <dbReference type="ARBA" id="ARBA00022989"/>
    </source>
</evidence>
<keyword evidence="10" id="KW-1185">Reference proteome</keyword>
<evidence type="ECO:0000256" key="3">
    <source>
        <dbReference type="ARBA" id="ARBA00022692"/>
    </source>
</evidence>
<protein>
    <submittedName>
        <fullName evidence="9">MFS general substrate transporter</fullName>
    </submittedName>
</protein>
<evidence type="ECO:0000256" key="2">
    <source>
        <dbReference type="ARBA" id="ARBA00022448"/>
    </source>
</evidence>
<dbReference type="GO" id="GO:0012505">
    <property type="term" value="C:endomembrane system"/>
    <property type="evidence" value="ECO:0007669"/>
    <property type="project" value="UniProtKB-SubCell"/>
</dbReference>
<accession>A0A316UGX2</accession>
<evidence type="ECO:0000313" key="10">
    <source>
        <dbReference type="Proteomes" id="UP000245942"/>
    </source>
</evidence>
<feature type="region of interest" description="Disordered" evidence="6">
    <location>
        <begin position="547"/>
        <end position="568"/>
    </location>
</feature>
<dbReference type="GO" id="GO:0005886">
    <property type="term" value="C:plasma membrane"/>
    <property type="evidence" value="ECO:0007669"/>
    <property type="project" value="TreeGrafter"/>
</dbReference>
<dbReference type="EMBL" id="KZ819323">
    <property type="protein sequence ID" value="PWN22425.1"/>
    <property type="molecule type" value="Genomic_DNA"/>
</dbReference>
<dbReference type="Proteomes" id="UP000245942">
    <property type="component" value="Unassembled WGS sequence"/>
</dbReference>
<keyword evidence="2" id="KW-0813">Transport</keyword>
<dbReference type="PANTHER" id="PTHR23501:SF191">
    <property type="entry name" value="VACUOLAR BASIC AMINO ACID TRANSPORTER 4"/>
    <property type="match status" value="1"/>
</dbReference>